<keyword evidence="3" id="KW-1185">Reference proteome</keyword>
<organism evidence="2 3">
    <name type="scientific">Adineta ricciae</name>
    <name type="common">Rotifer</name>
    <dbReference type="NCBI Taxonomy" id="249248"/>
    <lineage>
        <taxon>Eukaryota</taxon>
        <taxon>Metazoa</taxon>
        <taxon>Spiralia</taxon>
        <taxon>Gnathifera</taxon>
        <taxon>Rotifera</taxon>
        <taxon>Eurotatoria</taxon>
        <taxon>Bdelloidea</taxon>
        <taxon>Adinetida</taxon>
        <taxon>Adinetidae</taxon>
        <taxon>Adineta</taxon>
    </lineage>
</organism>
<dbReference type="EMBL" id="CAJNOR010009447">
    <property type="protein sequence ID" value="CAF1644706.1"/>
    <property type="molecule type" value="Genomic_DNA"/>
</dbReference>
<dbReference type="EMBL" id="CAJNOJ010000154">
    <property type="protein sequence ID" value="CAF1210456.1"/>
    <property type="molecule type" value="Genomic_DNA"/>
</dbReference>
<gene>
    <name evidence="1" type="ORF">EDS130_LOCUS25859</name>
    <name evidence="2" type="ORF">XAT740_LOCUS53931</name>
</gene>
<proteinExistence type="predicted"/>
<name>A0A816E1R1_ADIRI</name>
<dbReference type="AlphaFoldDB" id="A0A816E1R1"/>
<dbReference type="Proteomes" id="UP000663852">
    <property type="component" value="Unassembled WGS sequence"/>
</dbReference>
<accession>A0A816E1R1</accession>
<protein>
    <submittedName>
        <fullName evidence="2">Uncharacterized protein</fullName>
    </submittedName>
</protein>
<comment type="caution">
    <text evidence="2">The sequence shown here is derived from an EMBL/GenBank/DDBJ whole genome shotgun (WGS) entry which is preliminary data.</text>
</comment>
<evidence type="ECO:0000313" key="3">
    <source>
        <dbReference type="Proteomes" id="UP000663828"/>
    </source>
</evidence>
<evidence type="ECO:0000313" key="1">
    <source>
        <dbReference type="EMBL" id="CAF1210456.1"/>
    </source>
</evidence>
<evidence type="ECO:0000313" key="2">
    <source>
        <dbReference type="EMBL" id="CAF1644706.1"/>
    </source>
</evidence>
<sequence length="80" mass="9337">MSLMPKTRSTNARPIPDGTEVFVTFYDKQDEELCTVTNYHLSPTAYEKSFKEAGFAEFKWVPFQCDPETVNKEFYDDLIK</sequence>
<dbReference type="Proteomes" id="UP000663828">
    <property type="component" value="Unassembled WGS sequence"/>
</dbReference>
<reference evidence="2" key="1">
    <citation type="submission" date="2021-02" db="EMBL/GenBank/DDBJ databases">
        <authorList>
            <person name="Nowell W R."/>
        </authorList>
    </citation>
    <scope>NUCLEOTIDE SEQUENCE</scope>
</reference>